<dbReference type="AlphaFoldDB" id="A0A2P5CDH4"/>
<feature type="region of interest" description="Disordered" evidence="1">
    <location>
        <begin position="65"/>
        <end position="108"/>
    </location>
</feature>
<protein>
    <submittedName>
        <fullName evidence="2">Uncharacterized protein</fullName>
    </submittedName>
</protein>
<evidence type="ECO:0000256" key="1">
    <source>
        <dbReference type="SAM" id="MobiDB-lite"/>
    </source>
</evidence>
<name>A0A2P5CDH4_PARAD</name>
<evidence type="ECO:0000313" key="3">
    <source>
        <dbReference type="Proteomes" id="UP000237105"/>
    </source>
</evidence>
<sequence>MNTNSNDNSSIKAMQIIFNQSKTSIINIQKERTEICTESKWNYDNGTLKSGGVESKTAIICTENRLTRKRSPPKKKLKARSPPWAWPKEATTGTDIENNEKEEGGFVN</sequence>
<proteinExistence type="predicted"/>
<dbReference type="EMBL" id="JXTB01000143">
    <property type="protein sequence ID" value="PON59057.1"/>
    <property type="molecule type" value="Genomic_DNA"/>
</dbReference>
<organism evidence="2 3">
    <name type="scientific">Parasponia andersonii</name>
    <name type="common">Sponia andersonii</name>
    <dbReference type="NCBI Taxonomy" id="3476"/>
    <lineage>
        <taxon>Eukaryota</taxon>
        <taxon>Viridiplantae</taxon>
        <taxon>Streptophyta</taxon>
        <taxon>Embryophyta</taxon>
        <taxon>Tracheophyta</taxon>
        <taxon>Spermatophyta</taxon>
        <taxon>Magnoliopsida</taxon>
        <taxon>eudicotyledons</taxon>
        <taxon>Gunneridae</taxon>
        <taxon>Pentapetalae</taxon>
        <taxon>rosids</taxon>
        <taxon>fabids</taxon>
        <taxon>Rosales</taxon>
        <taxon>Cannabaceae</taxon>
        <taxon>Parasponia</taxon>
    </lineage>
</organism>
<gene>
    <name evidence="2" type="ORF">PanWU01x14_161760</name>
</gene>
<accession>A0A2P5CDH4</accession>
<keyword evidence="3" id="KW-1185">Reference proteome</keyword>
<comment type="caution">
    <text evidence="2">The sequence shown here is derived from an EMBL/GenBank/DDBJ whole genome shotgun (WGS) entry which is preliminary data.</text>
</comment>
<feature type="compositionally biased region" description="Basic and acidic residues" evidence="1">
    <location>
        <begin position="98"/>
        <end position="108"/>
    </location>
</feature>
<dbReference type="Proteomes" id="UP000237105">
    <property type="component" value="Unassembled WGS sequence"/>
</dbReference>
<evidence type="ECO:0000313" key="2">
    <source>
        <dbReference type="EMBL" id="PON59057.1"/>
    </source>
</evidence>
<feature type="compositionally biased region" description="Basic residues" evidence="1">
    <location>
        <begin position="67"/>
        <end position="79"/>
    </location>
</feature>
<reference evidence="3" key="1">
    <citation type="submission" date="2016-06" db="EMBL/GenBank/DDBJ databases">
        <title>Parallel loss of symbiosis genes in relatives of nitrogen-fixing non-legume Parasponia.</title>
        <authorList>
            <person name="Van Velzen R."/>
            <person name="Holmer R."/>
            <person name="Bu F."/>
            <person name="Rutten L."/>
            <person name="Van Zeijl A."/>
            <person name="Liu W."/>
            <person name="Santuari L."/>
            <person name="Cao Q."/>
            <person name="Sharma T."/>
            <person name="Shen D."/>
            <person name="Roswanjaya Y."/>
            <person name="Wardhani T."/>
            <person name="Kalhor M.S."/>
            <person name="Jansen J."/>
            <person name="Van den Hoogen J."/>
            <person name="Gungor B."/>
            <person name="Hartog M."/>
            <person name="Hontelez J."/>
            <person name="Verver J."/>
            <person name="Yang W.-C."/>
            <person name="Schijlen E."/>
            <person name="Repin R."/>
            <person name="Schilthuizen M."/>
            <person name="Schranz E."/>
            <person name="Heidstra R."/>
            <person name="Miyata K."/>
            <person name="Fedorova E."/>
            <person name="Kohlen W."/>
            <person name="Bisseling T."/>
            <person name="Smit S."/>
            <person name="Geurts R."/>
        </authorList>
    </citation>
    <scope>NUCLEOTIDE SEQUENCE [LARGE SCALE GENOMIC DNA]</scope>
    <source>
        <strain evidence="3">cv. WU1-14</strain>
    </source>
</reference>
<dbReference type="OrthoDB" id="10385531at2759"/>